<dbReference type="EMBL" id="JABVEC010000034">
    <property type="protein sequence ID" value="MBC6469985.1"/>
    <property type="molecule type" value="Genomic_DNA"/>
</dbReference>
<dbReference type="PANTHER" id="PTHR34351:SF1">
    <property type="entry name" value="SLR1927 PROTEIN"/>
    <property type="match status" value="1"/>
</dbReference>
<evidence type="ECO:0000313" key="3">
    <source>
        <dbReference type="EMBL" id="MBC6469985.1"/>
    </source>
</evidence>
<dbReference type="InterPro" id="IPR006311">
    <property type="entry name" value="TAT_signal"/>
</dbReference>
<keyword evidence="1" id="KW-0812">Transmembrane</keyword>
<dbReference type="PANTHER" id="PTHR34351">
    <property type="entry name" value="SLR1927 PROTEIN-RELATED"/>
    <property type="match status" value="1"/>
</dbReference>
<dbReference type="Proteomes" id="UP000805614">
    <property type="component" value="Unassembled WGS sequence"/>
</dbReference>
<proteinExistence type="predicted"/>
<feature type="domain" description="DUF58" evidence="2">
    <location>
        <begin position="192"/>
        <end position="293"/>
    </location>
</feature>
<reference evidence="3 4" key="1">
    <citation type="submission" date="2020-06" db="EMBL/GenBank/DDBJ databases">
        <title>Actinomadura xiongansis sp. nov., isolated from soil of Baiyangdian.</title>
        <authorList>
            <person name="Zhang X."/>
        </authorList>
    </citation>
    <scope>NUCLEOTIDE SEQUENCE [LARGE SCALE GENOMIC DNA]</scope>
    <source>
        <strain evidence="3 4">HBUM206468</strain>
    </source>
</reference>
<organism evidence="3 4">
    <name type="scientific">Actinomadura alba</name>
    <dbReference type="NCBI Taxonomy" id="406431"/>
    <lineage>
        <taxon>Bacteria</taxon>
        <taxon>Bacillati</taxon>
        <taxon>Actinomycetota</taxon>
        <taxon>Actinomycetes</taxon>
        <taxon>Streptosporangiales</taxon>
        <taxon>Thermomonosporaceae</taxon>
        <taxon>Actinomadura</taxon>
    </lineage>
</organism>
<comment type="caution">
    <text evidence="3">The sequence shown here is derived from an EMBL/GenBank/DDBJ whole genome shotgun (WGS) entry which is preliminary data.</text>
</comment>
<gene>
    <name evidence="3" type="ORF">HKK74_31500</name>
</gene>
<evidence type="ECO:0000313" key="4">
    <source>
        <dbReference type="Proteomes" id="UP000805614"/>
    </source>
</evidence>
<dbReference type="RefSeq" id="WP_187247026.1">
    <property type="nucleotide sequence ID" value="NZ_BAAAOK010000017.1"/>
</dbReference>
<keyword evidence="1" id="KW-1133">Transmembrane helix</keyword>
<protein>
    <submittedName>
        <fullName evidence="3">DUF58 domain-containing protein</fullName>
    </submittedName>
</protein>
<evidence type="ECO:0000259" key="2">
    <source>
        <dbReference type="Pfam" id="PF01882"/>
    </source>
</evidence>
<name>A0ABR7LYP8_9ACTN</name>
<dbReference type="Pfam" id="PF01882">
    <property type="entry name" value="DUF58"/>
    <property type="match status" value="1"/>
</dbReference>
<feature type="transmembrane region" description="Helical" evidence="1">
    <location>
        <begin position="28"/>
        <end position="47"/>
    </location>
</feature>
<accession>A0ABR7LYP8</accession>
<sequence>MPTRRGLLVAAAGAALLGAGFLFGYRELALLGALALVAVVIAIAMVGRPARFEVRRRIPVDRVAEGDTVTVTVELGAETAGRTARRRLVAAEWISDPDGRSRLPLALRAAPAQAVYELVAQRRGVLDIGPLEAGRVDSLGLAATIRRHGATDRVWVHPPVHRLRGVPGGAISDPDGHREAVQAGGLTFHGLREHVLGDDLRQIHWRSSARHGRLMVREYVDTSRPRVVVLVDQRAAGRDELDHVASAAASVLAVAVRSGLGCELHLTGGRSGDGRSGSSAMLDLLAEMTPTDPGQVTEEGAADPPAHPDLVRSCRLLRLRPIGDVVILISAAASTADLTVFGELRDCYAGLVAGLIGDTIRAGVPGLLVLTAASAEELAARWDEVTTWR</sequence>
<dbReference type="PROSITE" id="PS51318">
    <property type="entry name" value="TAT"/>
    <property type="match status" value="1"/>
</dbReference>
<keyword evidence="1" id="KW-0472">Membrane</keyword>
<keyword evidence="4" id="KW-1185">Reference proteome</keyword>
<dbReference type="InterPro" id="IPR002881">
    <property type="entry name" value="DUF58"/>
</dbReference>
<evidence type="ECO:0000256" key="1">
    <source>
        <dbReference type="SAM" id="Phobius"/>
    </source>
</evidence>